<keyword evidence="2" id="KW-0805">Transcription regulation</keyword>
<dbReference type="Pfam" id="PF03466">
    <property type="entry name" value="LysR_substrate"/>
    <property type="match status" value="1"/>
</dbReference>
<dbReference type="CDD" id="cd08417">
    <property type="entry name" value="PBP2_Nitroaromatics_like"/>
    <property type="match status" value="1"/>
</dbReference>
<proteinExistence type="inferred from homology"/>
<dbReference type="PANTHER" id="PTHR30118:SF15">
    <property type="entry name" value="TRANSCRIPTIONAL REGULATORY PROTEIN"/>
    <property type="match status" value="1"/>
</dbReference>
<evidence type="ECO:0000256" key="2">
    <source>
        <dbReference type="ARBA" id="ARBA00023015"/>
    </source>
</evidence>
<dbReference type="InterPro" id="IPR050389">
    <property type="entry name" value="LysR-type_TF"/>
</dbReference>
<comment type="caution">
    <text evidence="6">The sequence shown here is derived from an EMBL/GenBank/DDBJ whole genome shotgun (WGS) entry which is preliminary data.</text>
</comment>
<dbReference type="Gene3D" id="3.40.190.10">
    <property type="entry name" value="Periplasmic binding protein-like II"/>
    <property type="match status" value="2"/>
</dbReference>
<reference evidence="6" key="1">
    <citation type="submission" date="2023-04" db="EMBL/GenBank/DDBJ databases">
        <title>Sphingomonas sp. MAHUQ-71 isolated from rice field.</title>
        <authorList>
            <person name="Huq M.A."/>
        </authorList>
    </citation>
    <scope>NUCLEOTIDE SEQUENCE</scope>
    <source>
        <strain evidence="6">MAHUQ-71</strain>
    </source>
</reference>
<name>A0ABT6N161_9SPHN</name>
<dbReference type="InterPro" id="IPR036390">
    <property type="entry name" value="WH_DNA-bd_sf"/>
</dbReference>
<dbReference type="InterPro" id="IPR036388">
    <property type="entry name" value="WH-like_DNA-bd_sf"/>
</dbReference>
<evidence type="ECO:0000259" key="5">
    <source>
        <dbReference type="PROSITE" id="PS50931"/>
    </source>
</evidence>
<evidence type="ECO:0000256" key="1">
    <source>
        <dbReference type="ARBA" id="ARBA00009437"/>
    </source>
</evidence>
<dbReference type="SUPFAM" id="SSF46785">
    <property type="entry name" value="Winged helix' DNA-binding domain"/>
    <property type="match status" value="1"/>
</dbReference>
<feature type="domain" description="HTH lysR-type" evidence="5">
    <location>
        <begin position="4"/>
        <end position="61"/>
    </location>
</feature>
<dbReference type="InterPro" id="IPR037402">
    <property type="entry name" value="YidZ_PBP2"/>
</dbReference>
<evidence type="ECO:0000256" key="3">
    <source>
        <dbReference type="ARBA" id="ARBA00023125"/>
    </source>
</evidence>
<dbReference type="EMBL" id="JARYGZ010000001">
    <property type="protein sequence ID" value="MDH7639030.1"/>
    <property type="molecule type" value="Genomic_DNA"/>
</dbReference>
<dbReference type="InterPro" id="IPR000847">
    <property type="entry name" value="LysR_HTH_N"/>
</dbReference>
<organism evidence="6 7">
    <name type="scientific">Sphingomonas oryzagri</name>
    <dbReference type="NCBI Taxonomy" id="3042314"/>
    <lineage>
        <taxon>Bacteria</taxon>
        <taxon>Pseudomonadati</taxon>
        <taxon>Pseudomonadota</taxon>
        <taxon>Alphaproteobacteria</taxon>
        <taxon>Sphingomonadales</taxon>
        <taxon>Sphingomonadaceae</taxon>
        <taxon>Sphingomonas</taxon>
    </lineage>
</organism>
<keyword evidence="3" id="KW-0238">DNA-binding</keyword>
<sequence>MADFDLNLLRPLDALLETRSVTEAARRIGVSQPTMSGMLARLRERMSDPLLVRVGRHMELTSRAETLAPEVRQALLAATQAMRPVTDFDPATLARTFRIMTSEFGLFLILPVVFRRAESMAPNLRFETVLIDQPAASVYTGSVDLCLTGDILGQVAGEMAAMVRTQTLMEEHFVGIVDETHPLTGAVTLDELLAYPHVATQFPGSPWTVEDIGVSGMSDRHPPRVRVASFLALGRLVAGTRAIGVVPAQLAGLMQTGDTLRTLSLPDDFDTIAIRQLWHARHDQDPAHRWLRALVAEACAEVRR</sequence>
<dbReference type="Proteomes" id="UP001160625">
    <property type="component" value="Unassembled WGS sequence"/>
</dbReference>
<dbReference type="RefSeq" id="WP_281044298.1">
    <property type="nucleotide sequence ID" value="NZ_JARYGZ010000001.1"/>
</dbReference>
<comment type="similarity">
    <text evidence="1">Belongs to the LysR transcriptional regulatory family.</text>
</comment>
<dbReference type="PROSITE" id="PS50931">
    <property type="entry name" value="HTH_LYSR"/>
    <property type="match status" value="1"/>
</dbReference>
<protein>
    <submittedName>
        <fullName evidence="6">LysR family transcriptional regulator</fullName>
    </submittedName>
</protein>
<accession>A0ABT6N161</accession>
<keyword evidence="4" id="KW-0804">Transcription</keyword>
<evidence type="ECO:0000313" key="7">
    <source>
        <dbReference type="Proteomes" id="UP001160625"/>
    </source>
</evidence>
<dbReference type="PANTHER" id="PTHR30118">
    <property type="entry name" value="HTH-TYPE TRANSCRIPTIONAL REGULATOR LEUO-RELATED"/>
    <property type="match status" value="1"/>
</dbReference>
<dbReference type="Pfam" id="PF00126">
    <property type="entry name" value="HTH_1"/>
    <property type="match status" value="1"/>
</dbReference>
<dbReference type="PRINTS" id="PR00039">
    <property type="entry name" value="HTHLYSR"/>
</dbReference>
<dbReference type="Gene3D" id="1.10.10.10">
    <property type="entry name" value="Winged helix-like DNA-binding domain superfamily/Winged helix DNA-binding domain"/>
    <property type="match status" value="1"/>
</dbReference>
<dbReference type="SUPFAM" id="SSF53850">
    <property type="entry name" value="Periplasmic binding protein-like II"/>
    <property type="match status" value="1"/>
</dbReference>
<keyword evidence="7" id="KW-1185">Reference proteome</keyword>
<gene>
    <name evidence="6" type="ORF">QGN17_09845</name>
</gene>
<evidence type="ECO:0000313" key="6">
    <source>
        <dbReference type="EMBL" id="MDH7639030.1"/>
    </source>
</evidence>
<evidence type="ECO:0000256" key="4">
    <source>
        <dbReference type="ARBA" id="ARBA00023163"/>
    </source>
</evidence>
<dbReference type="InterPro" id="IPR005119">
    <property type="entry name" value="LysR_subst-bd"/>
</dbReference>